<comment type="caution">
    <text evidence="1">The sequence shown here is derived from an EMBL/GenBank/DDBJ whole genome shotgun (WGS) entry which is preliminary data.</text>
</comment>
<evidence type="ECO:0000313" key="1">
    <source>
        <dbReference type="EMBL" id="KAJ0087388.1"/>
    </source>
</evidence>
<keyword evidence="2" id="KW-1185">Reference proteome</keyword>
<dbReference type="Proteomes" id="UP001164250">
    <property type="component" value="Chromosome 10"/>
</dbReference>
<proteinExistence type="predicted"/>
<reference evidence="2" key="1">
    <citation type="journal article" date="2023" name="G3 (Bethesda)">
        <title>Genome assembly and association tests identify interacting loci associated with vigor, precocity, and sex in interspecific pistachio rootstocks.</title>
        <authorList>
            <person name="Palmer W."/>
            <person name="Jacygrad E."/>
            <person name="Sagayaradj S."/>
            <person name="Cavanaugh K."/>
            <person name="Han R."/>
            <person name="Bertier L."/>
            <person name="Beede B."/>
            <person name="Kafkas S."/>
            <person name="Golino D."/>
            <person name="Preece J."/>
            <person name="Michelmore R."/>
        </authorList>
    </citation>
    <scope>NUCLEOTIDE SEQUENCE [LARGE SCALE GENOMIC DNA]</scope>
</reference>
<gene>
    <name evidence="1" type="ORF">Patl1_07313</name>
</gene>
<dbReference type="EMBL" id="CM047906">
    <property type="protein sequence ID" value="KAJ0087388.1"/>
    <property type="molecule type" value="Genomic_DNA"/>
</dbReference>
<accession>A0ACC1AL71</accession>
<name>A0ACC1AL71_9ROSI</name>
<sequence length="269" mass="30265">MEFVNSWAETARGVSLTIPPVLDNSVFTSRKPSTLSKNPTEKLNLIDMTDVSNLESLYQKENTIFKSFGFEKNRLTSLKKQALAEDGELKYCSNFSVIAVLVWRARTQALKMEPHQQTRLLFPIDIRSKLNTPLPKGFFGNGIVTSQCTLTTSELTEKPFSFAVKMVQNAIQKVDEVYVQSYNDYFETRRITTPRPSLTGTLVISSLIRLAFKSADFGWGEATQFGSVELPKEVCCFTHDGVKEKGRIILILGLPVSAMNTFQQLMNKV</sequence>
<organism evidence="1 2">
    <name type="scientific">Pistacia atlantica</name>
    <dbReference type="NCBI Taxonomy" id="434234"/>
    <lineage>
        <taxon>Eukaryota</taxon>
        <taxon>Viridiplantae</taxon>
        <taxon>Streptophyta</taxon>
        <taxon>Embryophyta</taxon>
        <taxon>Tracheophyta</taxon>
        <taxon>Spermatophyta</taxon>
        <taxon>Magnoliopsida</taxon>
        <taxon>eudicotyledons</taxon>
        <taxon>Gunneridae</taxon>
        <taxon>Pentapetalae</taxon>
        <taxon>rosids</taxon>
        <taxon>malvids</taxon>
        <taxon>Sapindales</taxon>
        <taxon>Anacardiaceae</taxon>
        <taxon>Pistacia</taxon>
    </lineage>
</organism>
<protein>
    <submittedName>
        <fullName evidence="1">Uncharacterized protein</fullName>
    </submittedName>
</protein>
<evidence type="ECO:0000313" key="2">
    <source>
        <dbReference type="Proteomes" id="UP001164250"/>
    </source>
</evidence>